<organism evidence="9 10">
    <name type="scientific">Pisolithus tinctorius Marx 270</name>
    <dbReference type="NCBI Taxonomy" id="870435"/>
    <lineage>
        <taxon>Eukaryota</taxon>
        <taxon>Fungi</taxon>
        <taxon>Dikarya</taxon>
        <taxon>Basidiomycota</taxon>
        <taxon>Agaricomycotina</taxon>
        <taxon>Agaricomycetes</taxon>
        <taxon>Agaricomycetidae</taxon>
        <taxon>Boletales</taxon>
        <taxon>Sclerodermatineae</taxon>
        <taxon>Pisolithaceae</taxon>
        <taxon>Pisolithus</taxon>
    </lineage>
</organism>
<proteinExistence type="predicted"/>
<evidence type="ECO:0000256" key="1">
    <source>
        <dbReference type="ARBA" id="ARBA00012552"/>
    </source>
</evidence>
<comment type="catalytic activity">
    <reaction evidence="6">
        <text>ATP + H2O = ADP + phosphate + H(+)</text>
        <dbReference type="Rhea" id="RHEA:13065"/>
        <dbReference type="ChEBI" id="CHEBI:15377"/>
        <dbReference type="ChEBI" id="CHEBI:15378"/>
        <dbReference type="ChEBI" id="CHEBI:30616"/>
        <dbReference type="ChEBI" id="CHEBI:43474"/>
        <dbReference type="ChEBI" id="CHEBI:456216"/>
        <dbReference type="EC" id="3.6.4.13"/>
    </reaction>
</comment>
<dbReference type="GO" id="GO:0008380">
    <property type="term" value="P:RNA splicing"/>
    <property type="evidence" value="ECO:0007669"/>
    <property type="project" value="UniProtKB-KW"/>
</dbReference>
<name>A0A0C3NZ99_PISTI</name>
<gene>
    <name evidence="9" type="ORF">M404DRAFT_152166</name>
</gene>
<protein>
    <recommendedName>
        <fullName evidence="1">RNA helicase</fullName>
        <ecNumber evidence="1">3.6.4.13</ecNumber>
    </recommendedName>
</protein>
<dbReference type="OrthoDB" id="194551at2759"/>
<dbReference type="EMBL" id="KN831994">
    <property type="protein sequence ID" value="KIO00616.1"/>
    <property type="molecule type" value="Genomic_DNA"/>
</dbReference>
<evidence type="ECO:0000313" key="9">
    <source>
        <dbReference type="EMBL" id="KIO00616.1"/>
    </source>
</evidence>
<accession>A0A0C3NZ99</accession>
<reference evidence="10" key="2">
    <citation type="submission" date="2015-01" db="EMBL/GenBank/DDBJ databases">
        <title>Evolutionary Origins and Diversification of the Mycorrhizal Mutualists.</title>
        <authorList>
            <consortium name="DOE Joint Genome Institute"/>
            <consortium name="Mycorrhizal Genomics Consortium"/>
            <person name="Kohler A."/>
            <person name="Kuo A."/>
            <person name="Nagy L.G."/>
            <person name="Floudas D."/>
            <person name="Copeland A."/>
            <person name="Barry K.W."/>
            <person name="Cichocki N."/>
            <person name="Veneault-Fourrey C."/>
            <person name="LaButti K."/>
            <person name="Lindquist E.A."/>
            <person name="Lipzen A."/>
            <person name="Lundell T."/>
            <person name="Morin E."/>
            <person name="Murat C."/>
            <person name="Riley R."/>
            <person name="Ohm R."/>
            <person name="Sun H."/>
            <person name="Tunlid A."/>
            <person name="Henrissat B."/>
            <person name="Grigoriev I.V."/>
            <person name="Hibbett D.S."/>
            <person name="Martin F."/>
        </authorList>
    </citation>
    <scope>NUCLEOTIDE SEQUENCE [LARGE SCALE GENOMIC DNA]</scope>
    <source>
        <strain evidence="10">Marx 270</strain>
    </source>
</reference>
<dbReference type="GO" id="GO:0003724">
    <property type="term" value="F:RNA helicase activity"/>
    <property type="evidence" value="ECO:0007669"/>
    <property type="project" value="UniProtKB-EC"/>
</dbReference>
<dbReference type="InterPro" id="IPR011709">
    <property type="entry name" value="DEAD-box_helicase_OB_fold"/>
</dbReference>
<dbReference type="GO" id="GO:0006397">
    <property type="term" value="P:mRNA processing"/>
    <property type="evidence" value="ECO:0007669"/>
    <property type="project" value="UniProtKB-KW"/>
</dbReference>
<reference evidence="9 10" key="1">
    <citation type="submission" date="2014-04" db="EMBL/GenBank/DDBJ databases">
        <authorList>
            <consortium name="DOE Joint Genome Institute"/>
            <person name="Kuo A."/>
            <person name="Kohler A."/>
            <person name="Costa M.D."/>
            <person name="Nagy L.G."/>
            <person name="Floudas D."/>
            <person name="Copeland A."/>
            <person name="Barry K.W."/>
            <person name="Cichocki N."/>
            <person name="Veneault-Fourrey C."/>
            <person name="LaButti K."/>
            <person name="Lindquist E.A."/>
            <person name="Lipzen A."/>
            <person name="Lundell T."/>
            <person name="Morin E."/>
            <person name="Murat C."/>
            <person name="Sun H."/>
            <person name="Tunlid A."/>
            <person name="Henrissat B."/>
            <person name="Grigoriev I.V."/>
            <person name="Hibbett D.S."/>
            <person name="Martin F."/>
            <person name="Nordberg H.P."/>
            <person name="Cantor M.N."/>
            <person name="Hua S.X."/>
        </authorList>
    </citation>
    <scope>NUCLEOTIDE SEQUENCE [LARGE SCALE GENOMIC DNA]</scope>
    <source>
        <strain evidence="9 10">Marx 270</strain>
    </source>
</reference>
<dbReference type="EC" id="3.6.4.13" evidence="1"/>
<evidence type="ECO:0000256" key="6">
    <source>
        <dbReference type="ARBA" id="ARBA00047984"/>
    </source>
</evidence>
<feature type="coiled-coil region" evidence="7">
    <location>
        <begin position="52"/>
        <end position="83"/>
    </location>
</feature>
<keyword evidence="10" id="KW-1185">Reference proteome</keyword>
<evidence type="ECO:0000256" key="3">
    <source>
        <dbReference type="ARBA" id="ARBA00022801"/>
    </source>
</evidence>
<dbReference type="PANTHER" id="PTHR18934:SF109">
    <property type="entry name" value="ATP-DEPENDENT RNA HELICASE DHX15 HOMOLOG"/>
    <property type="match status" value="1"/>
</dbReference>
<dbReference type="Proteomes" id="UP000054217">
    <property type="component" value="Unassembled WGS sequence"/>
</dbReference>
<keyword evidence="3" id="KW-0378">Hydrolase</keyword>
<dbReference type="GO" id="GO:0016787">
    <property type="term" value="F:hydrolase activity"/>
    <property type="evidence" value="ECO:0007669"/>
    <property type="project" value="UniProtKB-KW"/>
</dbReference>
<evidence type="ECO:0000259" key="8">
    <source>
        <dbReference type="Pfam" id="PF07717"/>
    </source>
</evidence>
<dbReference type="GO" id="GO:0005681">
    <property type="term" value="C:spliceosomal complex"/>
    <property type="evidence" value="ECO:0007669"/>
    <property type="project" value="TreeGrafter"/>
</dbReference>
<keyword evidence="5" id="KW-0508">mRNA splicing</keyword>
<dbReference type="Pfam" id="PF07717">
    <property type="entry name" value="OB_NTP_bind"/>
    <property type="match status" value="1"/>
</dbReference>
<evidence type="ECO:0000256" key="4">
    <source>
        <dbReference type="ARBA" id="ARBA00022806"/>
    </source>
</evidence>
<keyword evidence="4" id="KW-0067">ATP-binding</keyword>
<keyword evidence="7" id="KW-0175">Coiled coil</keyword>
<keyword evidence="4" id="KW-0347">Helicase</keyword>
<dbReference type="HOGENOM" id="CLU_001832_5_4_1"/>
<sequence>VWLRPNNQRKEADAAKALFTVPDGDHLTLLNVYNNYIQCKPFASWTWTNYLSARALAQAENVREQLNRTMERFEIELISIGDEKKRHLAIRQVLCCGFFMQVAHKEGEKGSYLTVKDNQVVNLHPSCGLDTQPEWVLFNEFVLTTRPYIRTVTDVRPEWLLENAPFYYDVESFPDGETKRALQRVVNKRAGKARGAAGLDIPTKKLKR</sequence>
<evidence type="ECO:0000313" key="10">
    <source>
        <dbReference type="Proteomes" id="UP000054217"/>
    </source>
</evidence>
<feature type="domain" description="DEAD-box helicase OB fold" evidence="8">
    <location>
        <begin position="90"/>
        <end position="166"/>
    </location>
</feature>
<keyword evidence="2" id="KW-0507">mRNA processing</keyword>
<dbReference type="PANTHER" id="PTHR18934">
    <property type="entry name" value="ATP-DEPENDENT RNA HELICASE"/>
    <property type="match status" value="1"/>
</dbReference>
<evidence type="ECO:0000256" key="2">
    <source>
        <dbReference type="ARBA" id="ARBA00022664"/>
    </source>
</evidence>
<dbReference type="GO" id="GO:0003723">
    <property type="term" value="F:RNA binding"/>
    <property type="evidence" value="ECO:0007669"/>
    <property type="project" value="TreeGrafter"/>
</dbReference>
<evidence type="ECO:0000256" key="5">
    <source>
        <dbReference type="ARBA" id="ARBA00023187"/>
    </source>
</evidence>
<feature type="non-terminal residue" evidence="9">
    <location>
        <position position="1"/>
    </location>
</feature>
<evidence type="ECO:0000256" key="7">
    <source>
        <dbReference type="SAM" id="Coils"/>
    </source>
</evidence>
<dbReference type="AlphaFoldDB" id="A0A0C3NZ99"/>
<dbReference type="InParanoid" id="A0A0C3NZ99"/>
<dbReference type="STRING" id="870435.A0A0C3NZ99"/>
<keyword evidence="4" id="KW-0547">Nucleotide-binding</keyword>